<accession>A0A231VJL1</accession>
<dbReference type="CDD" id="cd16913">
    <property type="entry name" value="YkuD_like"/>
    <property type="match status" value="1"/>
</dbReference>
<comment type="pathway">
    <text evidence="1">Cell wall biogenesis; peptidoglycan biosynthesis.</text>
</comment>
<protein>
    <submittedName>
        <fullName evidence="7">Endo-beta-N-acetylglucosaminidase</fullName>
    </submittedName>
    <submittedName>
        <fullName evidence="8">L,D-transpeptidase</fullName>
    </submittedName>
</protein>
<dbReference type="Pfam" id="PF03734">
    <property type="entry name" value="YkuD"/>
    <property type="match status" value="1"/>
</dbReference>
<gene>
    <name evidence="8" type="ORF">CE561_05565</name>
    <name evidence="7" type="ORF">Thert_00463</name>
</gene>
<evidence type="ECO:0000256" key="3">
    <source>
        <dbReference type="ARBA" id="ARBA00022960"/>
    </source>
</evidence>
<dbReference type="UniPathway" id="UPA00219"/>
<dbReference type="GO" id="GO:0016740">
    <property type="term" value="F:transferase activity"/>
    <property type="evidence" value="ECO:0007669"/>
    <property type="project" value="UniProtKB-KW"/>
</dbReference>
<evidence type="ECO:0000313" key="9">
    <source>
        <dbReference type="Proteomes" id="UP000214975"/>
    </source>
</evidence>
<keyword evidence="4" id="KW-0573">Peptidoglycan synthesis</keyword>
<sequence>MSIPRDYTIYANFYTSRDYKGNLTLRDSNGFIVFGPVECLGRGTSDANNNYDHTNWMLIDADTPTGTYYTSIGSILSPLSSYGPNPVIELDPVGGNALLAANNGRSGFLIHGGDPDANANDIWYPLRPTYGCIRLSNNNQQALIAKIKSISIEGLGVLYVNNSL</sequence>
<dbReference type="EMBL" id="CP016893">
    <property type="protein sequence ID" value="AST56666.1"/>
    <property type="molecule type" value="Genomic_DNA"/>
</dbReference>
<evidence type="ECO:0000256" key="1">
    <source>
        <dbReference type="ARBA" id="ARBA00004752"/>
    </source>
</evidence>
<evidence type="ECO:0000256" key="4">
    <source>
        <dbReference type="ARBA" id="ARBA00022984"/>
    </source>
</evidence>
<dbReference type="RefSeq" id="WP_013298491.1">
    <property type="nucleotide sequence ID" value="NZ_CP016893.1"/>
</dbReference>
<feature type="domain" description="L,D-TPase catalytic" evidence="6">
    <location>
        <begin position="61"/>
        <end position="148"/>
    </location>
</feature>
<evidence type="ECO:0000259" key="6">
    <source>
        <dbReference type="Pfam" id="PF03734"/>
    </source>
</evidence>
<dbReference type="GeneID" id="93864866"/>
<dbReference type="AlphaFoldDB" id="A0A231VJL1"/>
<evidence type="ECO:0000313" key="8">
    <source>
        <dbReference type="EMBL" id="OXT08392.1"/>
    </source>
</evidence>
<reference evidence="7 9" key="1">
    <citation type="submission" date="2016-08" db="EMBL/GenBank/DDBJ databases">
        <title>A novel genetic cassette of butanologenic Thermoanaerobacterium thermosaccharolyticum that directly convert cellulose to butanol.</title>
        <authorList>
            <person name="Li T."/>
            <person name="He J."/>
        </authorList>
    </citation>
    <scope>NUCLEOTIDE SEQUENCE [LARGE SCALE GENOMIC DNA]</scope>
    <source>
        <strain evidence="7 9">TG57</strain>
    </source>
</reference>
<dbReference type="InterPro" id="IPR038063">
    <property type="entry name" value="Transpep_catalytic_dom"/>
</dbReference>
<dbReference type="SUPFAM" id="SSF141523">
    <property type="entry name" value="L,D-transpeptidase catalytic domain-like"/>
    <property type="match status" value="1"/>
</dbReference>
<evidence type="ECO:0000313" key="10">
    <source>
        <dbReference type="Proteomes" id="UP000215301"/>
    </source>
</evidence>
<evidence type="ECO:0000256" key="2">
    <source>
        <dbReference type="ARBA" id="ARBA00022679"/>
    </source>
</evidence>
<evidence type="ECO:0000256" key="5">
    <source>
        <dbReference type="ARBA" id="ARBA00023316"/>
    </source>
</evidence>
<name>A0A231VJL1_THETR</name>
<dbReference type="InterPro" id="IPR005490">
    <property type="entry name" value="LD_TPept_cat_dom"/>
</dbReference>
<keyword evidence="2" id="KW-0808">Transferase</keyword>
<keyword evidence="3" id="KW-0133">Cell shape</keyword>
<dbReference type="Proteomes" id="UP000214975">
    <property type="component" value="Chromosome"/>
</dbReference>
<dbReference type="GO" id="GO:0071555">
    <property type="term" value="P:cell wall organization"/>
    <property type="evidence" value="ECO:0007669"/>
    <property type="project" value="UniProtKB-KW"/>
</dbReference>
<keyword evidence="5" id="KW-0961">Cell wall biogenesis/degradation</keyword>
<reference evidence="8 10" key="2">
    <citation type="submission" date="2017-06" db="EMBL/GenBank/DDBJ databases">
        <title>Isolation and characterization of a thermophilic and butanogenic Thermoanaerobacterium thermosaccharolyticum M5 capable of efficient degradation of hemicellulose.</title>
        <authorList>
            <person name="Xin F."/>
            <person name="Jiang Y."/>
        </authorList>
    </citation>
    <scope>NUCLEOTIDE SEQUENCE [LARGE SCALE GENOMIC DNA]</scope>
    <source>
        <strain evidence="8 10">M5</strain>
    </source>
</reference>
<dbReference type="Proteomes" id="UP000215301">
    <property type="component" value="Unassembled WGS sequence"/>
</dbReference>
<dbReference type="OMA" id="NANDIWY"/>
<dbReference type="EMBL" id="NKHD01000016">
    <property type="protein sequence ID" value="OXT08392.1"/>
    <property type="molecule type" value="Genomic_DNA"/>
</dbReference>
<dbReference type="GO" id="GO:0009252">
    <property type="term" value="P:peptidoglycan biosynthetic process"/>
    <property type="evidence" value="ECO:0007669"/>
    <property type="project" value="UniProtKB-UniPathway"/>
</dbReference>
<organism evidence="8 10">
    <name type="scientific">Thermoanaerobacterium thermosaccharolyticum</name>
    <name type="common">Clostridium thermosaccharolyticum</name>
    <dbReference type="NCBI Taxonomy" id="1517"/>
    <lineage>
        <taxon>Bacteria</taxon>
        <taxon>Bacillati</taxon>
        <taxon>Bacillota</taxon>
        <taxon>Clostridia</taxon>
        <taxon>Thermoanaerobacterales</taxon>
        <taxon>Thermoanaerobacteraceae</taxon>
        <taxon>Thermoanaerobacterium</taxon>
    </lineage>
</organism>
<evidence type="ECO:0000313" key="7">
    <source>
        <dbReference type="EMBL" id="AST56666.1"/>
    </source>
</evidence>
<proteinExistence type="predicted"/>
<dbReference type="GO" id="GO:0008360">
    <property type="term" value="P:regulation of cell shape"/>
    <property type="evidence" value="ECO:0007669"/>
    <property type="project" value="UniProtKB-KW"/>
</dbReference>